<evidence type="ECO:0000256" key="2">
    <source>
        <dbReference type="ARBA" id="ARBA00022723"/>
    </source>
</evidence>
<dbReference type="InterPro" id="IPR002908">
    <property type="entry name" value="Frataxin/CyaY"/>
</dbReference>
<dbReference type="HAMAP" id="MF_00142">
    <property type="entry name" value="CyaY"/>
    <property type="match status" value="1"/>
</dbReference>
<dbReference type="PROSITE" id="PS01344">
    <property type="entry name" value="FRATAXIN_1"/>
    <property type="match status" value="1"/>
</dbReference>
<keyword evidence="3 4" id="KW-0408">Iron</keyword>
<comment type="function">
    <text evidence="4">Involved in iron-sulfur (Fe-S) cluster assembly. May act as a regulator of Fe-S biogenesis.</text>
</comment>
<reference evidence="5 6" key="1">
    <citation type="submission" date="2018-02" db="EMBL/GenBank/DDBJ databases">
        <title>Reclassifiation of [Polyangium] brachysporum DSM 7029 as Guopingzhaonella breviflexa gen. nov., sp. nov., a member of the family Comamonadaceae.</title>
        <authorList>
            <person name="Tang B."/>
        </authorList>
    </citation>
    <scope>NUCLEOTIDE SEQUENCE [LARGE SCALE GENOMIC DNA]</scope>
    <source>
        <strain evidence="5 6">BCRC 80649</strain>
    </source>
</reference>
<dbReference type="PANTHER" id="PTHR16821">
    <property type="entry name" value="FRATAXIN"/>
    <property type="match status" value="1"/>
</dbReference>
<dbReference type="EMBL" id="PSNX01000011">
    <property type="protein sequence ID" value="PPE65718.1"/>
    <property type="molecule type" value="Genomic_DNA"/>
</dbReference>
<dbReference type="InterPro" id="IPR020895">
    <property type="entry name" value="Frataxin_CS"/>
</dbReference>
<gene>
    <name evidence="4" type="primary">cyaY</name>
    <name evidence="5" type="ORF">C1704_12415</name>
</gene>
<evidence type="ECO:0000256" key="1">
    <source>
        <dbReference type="ARBA" id="ARBA00008183"/>
    </source>
</evidence>
<comment type="caution">
    <text evidence="5">The sequence shown here is derived from an EMBL/GenBank/DDBJ whole genome shotgun (WGS) entry which is preliminary data.</text>
</comment>
<comment type="similarity">
    <text evidence="1 4">Belongs to the frataxin family.</text>
</comment>
<evidence type="ECO:0000256" key="4">
    <source>
        <dbReference type="HAMAP-Rule" id="MF_00142"/>
    </source>
</evidence>
<dbReference type="InterPro" id="IPR047584">
    <property type="entry name" value="CyaY"/>
</dbReference>
<dbReference type="SUPFAM" id="SSF55387">
    <property type="entry name" value="Frataxin/Nqo15-like"/>
    <property type="match status" value="1"/>
</dbReference>
<proteinExistence type="inferred from homology"/>
<dbReference type="AlphaFoldDB" id="A0A2S5SSK6"/>
<keyword evidence="6" id="KW-1185">Reference proteome</keyword>
<evidence type="ECO:0000256" key="3">
    <source>
        <dbReference type="ARBA" id="ARBA00023004"/>
    </source>
</evidence>
<dbReference type="NCBIfam" id="TIGR03421">
    <property type="entry name" value="FeS_CyaY"/>
    <property type="match status" value="1"/>
</dbReference>
<dbReference type="InterPro" id="IPR036524">
    <property type="entry name" value="Frataxin/CyaY_sf"/>
</dbReference>
<dbReference type="OrthoDB" id="285675at2"/>
<protein>
    <recommendedName>
        <fullName evidence="4">Iron-sulfur cluster assembly protein CyaY</fullName>
    </recommendedName>
</protein>
<dbReference type="PROSITE" id="PS50810">
    <property type="entry name" value="FRATAXIN_2"/>
    <property type="match status" value="1"/>
</dbReference>
<evidence type="ECO:0000313" key="6">
    <source>
        <dbReference type="Proteomes" id="UP000238605"/>
    </source>
</evidence>
<dbReference type="Pfam" id="PF01491">
    <property type="entry name" value="Frataxin_Cyay"/>
    <property type="match status" value="1"/>
</dbReference>
<dbReference type="GO" id="GO:0016226">
    <property type="term" value="P:iron-sulfur cluster assembly"/>
    <property type="evidence" value="ECO:0007669"/>
    <property type="project" value="UniProtKB-UniRule"/>
</dbReference>
<evidence type="ECO:0000313" key="5">
    <source>
        <dbReference type="EMBL" id="PPE65718.1"/>
    </source>
</evidence>
<dbReference type="GO" id="GO:0005737">
    <property type="term" value="C:cytoplasm"/>
    <property type="evidence" value="ECO:0007669"/>
    <property type="project" value="UniProtKB-ARBA"/>
</dbReference>
<dbReference type="PANTHER" id="PTHR16821:SF2">
    <property type="entry name" value="FRATAXIN, MITOCHONDRIAL"/>
    <property type="match status" value="1"/>
</dbReference>
<organism evidence="5 6">
    <name type="scientific">Caldimonas caldifontis</name>
    <dbReference type="NCBI Taxonomy" id="1452508"/>
    <lineage>
        <taxon>Bacteria</taxon>
        <taxon>Pseudomonadati</taxon>
        <taxon>Pseudomonadota</taxon>
        <taxon>Betaproteobacteria</taxon>
        <taxon>Burkholderiales</taxon>
        <taxon>Sphaerotilaceae</taxon>
        <taxon>Caldimonas</taxon>
    </lineage>
</organism>
<accession>A0A2S5SSK6</accession>
<dbReference type="RefSeq" id="WP_104303052.1">
    <property type="nucleotide sequence ID" value="NZ_PSNX01000011.1"/>
</dbReference>
<sequence>MALDPTPLSDSEYHERSLAVLAAVEARADQLLQEDVVDIDTHRTGGLLELVFPNGSKIVINTQPPLHEIWLAARSGGYHYRHVDGRWLDTRTDADFFDMLSACASEQAGKPVRFSPP</sequence>
<keyword evidence="2 4" id="KW-0479">Metal-binding</keyword>
<dbReference type="Gene3D" id="3.30.920.10">
    <property type="entry name" value="Frataxin/CyaY"/>
    <property type="match status" value="1"/>
</dbReference>
<dbReference type="GO" id="GO:0008199">
    <property type="term" value="F:ferric iron binding"/>
    <property type="evidence" value="ECO:0007669"/>
    <property type="project" value="InterPro"/>
</dbReference>
<name>A0A2S5SSK6_9BURK</name>
<dbReference type="Proteomes" id="UP000238605">
    <property type="component" value="Unassembled WGS sequence"/>
</dbReference>
<dbReference type="SMART" id="SM01219">
    <property type="entry name" value="Frataxin_Cyay"/>
    <property type="match status" value="1"/>
</dbReference>